<accession>A8PUX7</accession>
<dbReference type="OrthoDB" id="3357813at2759"/>
<comment type="caution">
    <text evidence="2">The sequence shown here is derived from an EMBL/GenBank/DDBJ whole genome shotgun (WGS) entry which is preliminary data.</text>
</comment>
<evidence type="ECO:0000256" key="1">
    <source>
        <dbReference type="SAM" id="MobiDB-lite"/>
    </source>
</evidence>
<evidence type="ECO:0008006" key="4">
    <source>
        <dbReference type="Google" id="ProtNLM"/>
    </source>
</evidence>
<proteinExistence type="predicted"/>
<dbReference type="OMA" id="IELRIHI"/>
<dbReference type="Proteomes" id="UP000008837">
    <property type="component" value="Unassembled WGS sequence"/>
</dbReference>
<sequence>MFEIVPRSDAASFQTGYLGVNGLSAWIIGDVLTKLDVSETEASYFEKCTVSWSAAERVKNNKALQLYHDEQVIWNRNDDAKARIPSILPFQFELTDDLPQCSHVPGCQLTYQIMAHLHHTQGRDLHAEAPFHPRRYIMSGWNSLLVHANAGQGHAASRNSGEVEYSLDPVQWKMNTVAPAYFWLNRTIIRHVDPLRLQAHIPPPSELLVVEKGLQLQSVSAHLTRIIQSHPQGRVYSDEKLLQYLSDAEPTEISRVTSQSQLDEDAVHPYLRQHHVAYTGKSCRFHSKRPIHLCFALFPGSILGSALAVGESFNLLATNHELGGDMICESITQDTALQNVRFVLTIRVVIKNEKGDHRDIVTRKLIKILPSPAGTSSTLNTSNQAHGEPEKPYSTASGESLPQQVLDAFAHPNEYDGYDDSIQEGNSMRAMTLTNPVAFNQLSRNTSTVEIMCNLHLLSLPCNMTVIASPE</sequence>
<dbReference type="GeneID" id="5856507"/>
<dbReference type="AlphaFoldDB" id="A8PUX7"/>
<reference evidence="2 3" key="1">
    <citation type="journal article" date="2007" name="Proc. Natl. Acad. Sci. U.S.A.">
        <title>Dandruff-associated Malassezia genomes reveal convergent and divergent virulence traits shared with plant and human fungal pathogens.</title>
        <authorList>
            <person name="Xu J."/>
            <person name="Saunders C.W."/>
            <person name="Hu P."/>
            <person name="Grant R.A."/>
            <person name="Boekhout T."/>
            <person name="Kuramae E.E."/>
            <person name="Kronstad J.W."/>
            <person name="Deangelis Y.M."/>
            <person name="Reeder N.L."/>
            <person name="Johnstone K.R."/>
            <person name="Leland M."/>
            <person name="Fieno A.M."/>
            <person name="Begley W.M."/>
            <person name="Sun Y."/>
            <person name="Lacey M.P."/>
            <person name="Chaudhary T."/>
            <person name="Keough T."/>
            <person name="Chu L."/>
            <person name="Sears R."/>
            <person name="Yuan B."/>
            <person name="Dawson T.L.Jr."/>
        </authorList>
    </citation>
    <scope>NUCLEOTIDE SEQUENCE [LARGE SCALE GENOMIC DNA]</scope>
    <source>
        <strain evidence="3">ATCC MYA-4612 / CBS 7966</strain>
    </source>
</reference>
<gene>
    <name evidence="2" type="ORF">MGL_0794</name>
</gene>
<evidence type="ECO:0000313" key="3">
    <source>
        <dbReference type="Proteomes" id="UP000008837"/>
    </source>
</evidence>
<feature type="compositionally biased region" description="Polar residues" evidence="1">
    <location>
        <begin position="373"/>
        <end position="385"/>
    </location>
</feature>
<organism evidence="2 3">
    <name type="scientific">Malassezia globosa (strain ATCC MYA-4612 / CBS 7966)</name>
    <name type="common">Dandruff-associated fungus</name>
    <dbReference type="NCBI Taxonomy" id="425265"/>
    <lineage>
        <taxon>Eukaryota</taxon>
        <taxon>Fungi</taxon>
        <taxon>Dikarya</taxon>
        <taxon>Basidiomycota</taxon>
        <taxon>Ustilaginomycotina</taxon>
        <taxon>Malasseziomycetes</taxon>
        <taxon>Malasseziales</taxon>
        <taxon>Malasseziaceae</taxon>
        <taxon>Malassezia</taxon>
    </lineage>
</organism>
<dbReference type="VEuPathDB" id="FungiDB:MGL_0794"/>
<feature type="region of interest" description="Disordered" evidence="1">
    <location>
        <begin position="373"/>
        <end position="398"/>
    </location>
</feature>
<name>A8PUX7_MALGO</name>
<dbReference type="KEGG" id="mgl:MGL_0794"/>
<evidence type="ECO:0000313" key="2">
    <source>
        <dbReference type="EMBL" id="EDP44987.1"/>
    </source>
</evidence>
<dbReference type="EMBL" id="AAYY01000002">
    <property type="protein sequence ID" value="EDP44987.1"/>
    <property type="molecule type" value="Genomic_DNA"/>
</dbReference>
<dbReference type="RefSeq" id="XP_001732201.1">
    <property type="nucleotide sequence ID" value="XM_001732149.1"/>
</dbReference>
<protein>
    <recommendedName>
        <fullName evidence="4">Arrestin C-terminal-like domain-containing protein</fullName>
    </recommendedName>
</protein>
<dbReference type="STRING" id="425265.A8PUX7"/>
<dbReference type="InParanoid" id="A8PUX7"/>
<keyword evidence="3" id="KW-1185">Reference proteome</keyword>